<dbReference type="Gene3D" id="3.40.50.720">
    <property type="entry name" value="NAD(P)-binding Rossmann-like Domain"/>
    <property type="match status" value="1"/>
</dbReference>
<gene>
    <name evidence="2" type="ORF">GCM10025870_30470</name>
</gene>
<protein>
    <recommendedName>
        <fullName evidence="4">Bacteriocin biosynthesis cyclodehydratase domain-containing protein</fullName>
    </recommendedName>
</protein>
<proteinExistence type="predicted"/>
<evidence type="ECO:0008006" key="4">
    <source>
        <dbReference type="Google" id="ProtNLM"/>
    </source>
</evidence>
<reference evidence="3" key="1">
    <citation type="journal article" date="2019" name="Int. J. Syst. Evol. Microbiol.">
        <title>The Global Catalogue of Microorganisms (GCM) 10K type strain sequencing project: providing services to taxonomists for standard genome sequencing and annotation.</title>
        <authorList>
            <consortium name="The Broad Institute Genomics Platform"/>
            <consortium name="The Broad Institute Genome Sequencing Center for Infectious Disease"/>
            <person name="Wu L."/>
            <person name="Ma J."/>
        </authorList>
    </citation>
    <scope>NUCLEOTIDE SEQUENCE [LARGE SCALE GENOMIC DNA]</scope>
    <source>
        <strain evidence="3">NBRC 109019</strain>
    </source>
</reference>
<keyword evidence="3" id="KW-1185">Reference proteome</keyword>
<organism evidence="2 3">
    <name type="scientific">Agromyces marinus</name>
    <dbReference type="NCBI Taxonomy" id="1389020"/>
    <lineage>
        <taxon>Bacteria</taxon>
        <taxon>Bacillati</taxon>
        <taxon>Actinomycetota</taxon>
        <taxon>Actinomycetes</taxon>
        <taxon>Micrococcales</taxon>
        <taxon>Microbacteriaceae</taxon>
        <taxon>Agromyces</taxon>
    </lineage>
</organism>
<dbReference type="Proteomes" id="UP001321477">
    <property type="component" value="Chromosome"/>
</dbReference>
<evidence type="ECO:0000256" key="1">
    <source>
        <dbReference type="SAM" id="MobiDB-lite"/>
    </source>
</evidence>
<evidence type="ECO:0000313" key="2">
    <source>
        <dbReference type="EMBL" id="BDZ55974.1"/>
    </source>
</evidence>
<feature type="region of interest" description="Disordered" evidence="1">
    <location>
        <begin position="199"/>
        <end position="223"/>
    </location>
</feature>
<name>A0ABM8H577_9MICO</name>
<dbReference type="EMBL" id="AP027734">
    <property type="protein sequence ID" value="BDZ55974.1"/>
    <property type="molecule type" value="Genomic_DNA"/>
</dbReference>
<evidence type="ECO:0000313" key="3">
    <source>
        <dbReference type="Proteomes" id="UP001321477"/>
    </source>
</evidence>
<accession>A0ABM8H577</accession>
<sequence>MHADDPDRDAVAPDAGRGGVVALAGPAEIVDDLGTALLRLGHRPRAEADADPATTDAAVLVGARVIPPALHLPWLSADVAHLPIVFDERGVEIGPFVRPGRGPCLRCVHLTRRDADAAWPAVAAQLAIAPAPHVPARARHDAVALAASALDDLLRTGRTRLDGSVLLVSGPRGRLGPLGPRPVAVPVHPECGCRALGGTATAPARSGARRSAPSSGSAVAVPA</sequence>